<gene>
    <name evidence="10" type="ORF">FHS33_002304</name>
</gene>
<dbReference type="PANTHER" id="PTHR30572:SF4">
    <property type="entry name" value="ABC TRANSPORTER PERMEASE YTRF"/>
    <property type="match status" value="1"/>
</dbReference>
<evidence type="ECO:0000313" key="10">
    <source>
        <dbReference type="EMBL" id="MBA8943876.1"/>
    </source>
</evidence>
<feature type="region of interest" description="Disordered" evidence="7">
    <location>
        <begin position="770"/>
        <end position="794"/>
    </location>
</feature>
<feature type="transmembrane region" description="Helical" evidence="8">
    <location>
        <begin position="478"/>
        <end position="497"/>
    </location>
</feature>
<accession>A0AA40SCY0</accession>
<comment type="caution">
    <text evidence="10">The sequence shown here is derived from an EMBL/GenBank/DDBJ whole genome shotgun (WGS) entry which is preliminary data.</text>
</comment>
<organism evidence="10 11">
    <name type="scientific">Streptomyces calvus</name>
    <dbReference type="NCBI Taxonomy" id="67282"/>
    <lineage>
        <taxon>Bacteria</taxon>
        <taxon>Bacillati</taxon>
        <taxon>Actinomycetota</taxon>
        <taxon>Actinomycetes</taxon>
        <taxon>Kitasatosporales</taxon>
        <taxon>Streptomycetaceae</taxon>
        <taxon>Streptomyces</taxon>
    </lineage>
</organism>
<feature type="transmembrane region" description="Helical" evidence="8">
    <location>
        <begin position="349"/>
        <end position="372"/>
    </location>
</feature>
<dbReference type="Pfam" id="PF02687">
    <property type="entry name" value="FtsX"/>
    <property type="match status" value="2"/>
</dbReference>
<evidence type="ECO:0000313" key="11">
    <source>
        <dbReference type="Proteomes" id="UP000530412"/>
    </source>
</evidence>
<dbReference type="GO" id="GO:0022857">
    <property type="term" value="F:transmembrane transporter activity"/>
    <property type="evidence" value="ECO:0007669"/>
    <property type="project" value="TreeGrafter"/>
</dbReference>
<evidence type="ECO:0000256" key="6">
    <source>
        <dbReference type="ARBA" id="ARBA00038076"/>
    </source>
</evidence>
<keyword evidence="2" id="KW-1003">Cell membrane</keyword>
<dbReference type="EMBL" id="JACJIE010000004">
    <property type="protein sequence ID" value="MBA8943876.1"/>
    <property type="molecule type" value="Genomic_DNA"/>
</dbReference>
<evidence type="ECO:0000256" key="8">
    <source>
        <dbReference type="SAM" id="Phobius"/>
    </source>
</evidence>
<feature type="transmembrane region" description="Helical" evidence="8">
    <location>
        <begin position="1054"/>
        <end position="1076"/>
    </location>
</feature>
<dbReference type="Proteomes" id="UP000530412">
    <property type="component" value="Unassembled WGS sequence"/>
</dbReference>
<dbReference type="GO" id="GO:0005886">
    <property type="term" value="C:plasma membrane"/>
    <property type="evidence" value="ECO:0007669"/>
    <property type="project" value="UniProtKB-SubCell"/>
</dbReference>
<evidence type="ECO:0000256" key="1">
    <source>
        <dbReference type="ARBA" id="ARBA00004651"/>
    </source>
</evidence>
<dbReference type="AlphaFoldDB" id="A0AA40SCY0"/>
<comment type="similarity">
    <text evidence="6">Belongs to the ABC-4 integral membrane protein family.</text>
</comment>
<feature type="transmembrane region" description="Helical" evidence="8">
    <location>
        <begin position="1001"/>
        <end position="1034"/>
    </location>
</feature>
<evidence type="ECO:0000256" key="4">
    <source>
        <dbReference type="ARBA" id="ARBA00022989"/>
    </source>
</evidence>
<keyword evidence="5 8" id="KW-0472">Membrane</keyword>
<evidence type="ECO:0000256" key="2">
    <source>
        <dbReference type="ARBA" id="ARBA00022475"/>
    </source>
</evidence>
<feature type="domain" description="ABC3 transporter permease C-terminal" evidence="9">
    <location>
        <begin position="308"/>
        <end position="427"/>
    </location>
</feature>
<evidence type="ECO:0000256" key="7">
    <source>
        <dbReference type="SAM" id="MobiDB-lite"/>
    </source>
</evidence>
<keyword evidence="3 8" id="KW-0812">Transmembrane</keyword>
<evidence type="ECO:0000256" key="3">
    <source>
        <dbReference type="ARBA" id="ARBA00022692"/>
    </source>
</evidence>
<reference evidence="10 11" key="1">
    <citation type="submission" date="2020-08" db="EMBL/GenBank/DDBJ databases">
        <title>Genomic Encyclopedia of Type Strains, Phase III (KMG-III): the genomes of soil and plant-associated and newly described type strains.</title>
        <authorList>
            <person name="Whitman W."/>
        </authorList>
    </citation>
    <scope>NUCLEOTIDE SEQUENCE [LARGE SCALE GENOMIC DNA]</scope>
    <source>
        <strain evidence="10 11">CECT 3271</strain>
    </source>
</reference>
<feature type="transmembrane region" description="Helical" evidence="8">
    <location>
        <begin position="306"/>
        <end position="328"/>
    </location>
</feature>
<feature type="domain" description="ABC3 transporter permease C-terminal" evidence="9">
    <location>
        <begin position="960"/>
        <end position="1077"/>
    </location>
</feature>
<dbReference type="InterPro" id="IPR050250">
    <property type="entry name" value="Macrolide_Exporter_MacB"/>
</dbReference>
<feature type="transmembrane region" description="Helical" evidence="8">
    <location>
        <begin position="439"/>
        <end position="458"/>
    </location>
</feature>
<feature type="transmembrane region" description="Helical" evidence="8">
    <location>
        <begin position="530"/>
        <end position="549"/>
    </location>
</feature>
<feature type="transmembrane region" description="Helical" evidence="8">
    <location>
        <begin position="405"/>
        <end position="427"/>
    </location>
</feature>
<proteinExistence type="inferred from homology"/>
<comment type="subcellular location">
    <subcellularLocation>
        <location evidence="1">Cell membrane</location>
        <topology evidence="1">Multi-pass membrane protein</topology>
    </subcellularLocation>
</comment>
<feature type="transmembrane region" description="Helical" evidence="8">
    <location>
        <begin position="955"/>
        <end position="980"/>
    </location>
</feature>
<dbReference type="InterPro" id="IPR003838">
    <property type="entry name" value="ABC3_permease_C"/>
</dbReference>
<dbReference type="RefSeq" id="WP_233452556.1">
    <property type="nucleotide sequence ID" value="NZ_BMSU01000007.1"/>
</dbReference>
<protein>
    <recommendedName>
        <fullName evidence="9">ABC3 transporter permease C-terminal domain-containing protein</fullName>
    </recommendedName>
</protein>
<evidence type="ECO:0000259" key="9">
    <source>
        <dbReference type="Pfam" id="PF02687"/>
    </source>
</evidence>
<sequence length="1091" mass="111875">MAAAGGSARFVLARARAHRPLLAAALLTILLTTAVLATLTAYSTAIGDAALRHALGDPRAAGDTTLAVRADVPADGRAAADAAVRDGAREAFDGLPVTLRTLTRSGPYALPASLRPARDRAETDEPDLTHFAALDRTQVRITGGRLPRAAGGTVIEAALPETAARRLGVGPGDRFVLDDRLDGPPATVRLTGVYRPVDTAAPYWRLDDLDGRGIVEVHFTTYGPLLADPSVFTGNRVSAGGSGWLASADFSTLGTGRIDALREAMRTGTTALPRAEALNGTASAASELPAVLDRVERSLLVSRSTLLIIALQLALLAGCALLLVARLLSAERAAETRLLRARGASRRQVAWPAALEALLLAVPAAVCAVLLAGPLLRLLAGQGAPARIGLRLDASVGAVAGRGTVWLVAAGVAVGCALAVTVPALASSFTAGRARPLPGVVRAGADVGLLVVAAVAYWRLSGRPAGTAGRDLGVDPLLVVAPALALLAGTVLTLRLLPLVARPAERRAARSRGLPGALAGWQLGRRPMRGAGPVLLLVLAVALGVLAIGQGSSWERSQDDQADFRAGAPVRVVAAGEDEFGRTQAYAAVPGVRRAAPAVRTTVPLSGGRTATVLALDTAHAADTVLMRSDLAAEPVDAWVRGLSPEGTTAGVRVPAGTARLALTARLGGADPASSVDVTATLVDSYGTPYGLDLGALRADGRPHTLVLDLAAAAEAPVGALTLTGLRLDLYQPVGKAERHRLTLAALTATDTGGRERALRLPATWKPSVRADAAVSAPDGTTDPSPPRRAASDPATFTYGTGYVPADMAWRAASLTVGLQVPQRAVPEVNAVATDRYLDSAGARPGQRVDVRIGDATVPLRIVRAVRELPSTPTGGADDGGALLVDLRSVNRVLQQRQGTSVAPGEWWLATAPGASARVAGALRDRPDVDPARVVVRDEIARQLRDDPFGAGPGAVFGAAALAAAALTAVGFAVGAAGSLRERSAEFAVLRALGASRRRLARVVLVEHGVLVGLALAVGVLLGTVLARSVIPLIMLTGEAGRPVPEVLVELPPLRVAVLLAAVSAAPLLVTAVLALRRADPVTSLRERGGE</sequence>
<dbReference type="PANTHER" id="PTHR30572">
    <property type="entry name" value="MEMBRANE COMPONENT OF TRANSPORTER-RELATED"/>
    <property type="match status" value="1"/>
</dbReference>
<name>A0AA40SCY0_9ACTN</name>
<evidence type="ECO:0000256" key="5">
    <source>
        <dbReference type="ARBA" id="ARBA00023136"/>
    </source>
</evidence>
<keyword evidence="4 8" id="KW-1133">Transmembrane helix</keyword>